<accession>A0A0U1DV45</accession>
<reference evidence="2" key="1">
    <citation type="submission" date="2015-03" db="EMBL/GenBank/DDBJ databases">
        <authorList>
            <person name="Urmite Genomes"/>
        </authorList>
    </citation>
    <scope>NUCLEOTIDE SEQUENCE [LARGE SCALE GENOMIC DNA]</scope>
    <source>
        <strain evidence="2">CSUR P1344</strain>
    </source>
</reference>
<dbReference type="AlphaFoldDB" id="A0A0U1DV45"/>
<sequence length="230" mass="22006">MVKRPRITTERNIAMALDQSALLEVLDALRTADAGVWWWAASGCASSIGSWLVWAKGVGMSRVSSSGGVRGSSTASSAAGDVLSALVGGAVASSGAGSGGSTTSRGRLAGLGRSASASRPLVEACSATVVSGPGDVSSRLVAALAGAGCSSGGGAAAGSGAVSSAQVAGSVVVVAAAGCSRGSACSRCPAGASGAAAGAAAGGVSTPLRCSHCWSATSMRRQIGQYRLTR</sequence>
<dbReference type="EMBL" id="CTEC01000003">
    <property type="protein sequence ID" value="CQD23273.1"/>
    <property type="molecule type" value="Genomic_DNA"/>
</dbReference>
<name>A0A0U1DV45_9MYCO</name>
<organism evidence="1 2">
    <name type="scientific">Mycobacterium europaeum</name>
    <dbReference type="NCBI Taxonomy" id="761804"/>
    <lineage>
        <taxon>Bacteria</taxon>
        <taxon>Bacillati</taxon>
        <taxon>Actinomycetota</taxon>
        <taxon>Actinomycetes</taxon>
        <taxon>Mycobacteriales</taxon>
        <taxon>Mycobacteriaceae</taxon>
        <taxon>Mycobacterium</taxon>
        <taxon>Mycobacterium simiae complex</taxon>
    </lineage>
</organism>
<evidence type="ECO:0000313" key="2">
    <source>
        <dbReference type="Proteomes" id="UP000199601"/>
    </source>
</evidence>
<evidence type="ECO:0000313" key="1">
    <source>
        <dbReference type="EMBL" id="CQD23273.1"/>
    </source>
</evidence>
<keyword evidence="2" id="KW-1185">Reference proteome</keyword>
<proteinExistence type="predicted"/>
<dbReference type="Proteomes" id="UP000199601">
    <property type="component" value="Unassembled WGS sequence"/>
</dbReference>
<protein>
    <submittedName>
        <fullName evidence="1">Transposase</fullName>
    </submittedName>
</protein>
<gene>
    <name evidence="1" type="ORF">BN000_05783</name>
</gene>